<dbReference type="InterPro" id="IPR041033">
    <property type="entry name" value="SpaA_PFL_dom_1"/>
</dbReference>
<evidence type="ECO:0000259" key="6">
    <source>
        <dbReference type="Pfam" id="PF16555"/>
    </source>
</evidence>
<dbReference type="Gene3D" id="2.60.40.10">
    <property type="entry name" value="Immunoglobulins"/>
    <property type="match status" value="2"/>
</dbReference>
<feature type="chain" id="PRO_5043734659" evidence="5">
    <location>
        <begin position="28"/>
        <end position="491"/>
    </location>
</feature>
<dbReference type="Proteomes" id="UP001254770">
    <property type="component" value="Unassembled WGS sequence"/>
</dbReference>
<dbReference type="RefSeq" id="WP_311816535.1">
    <property type="nucleotide sequence ID" value="NZ_JARPXG010000004.1"/>
</dbReference>
<dbReference type="PANTHER" id="PTHR36108">
    <property type="entry name" value="COLOSSIN-B-RELATED"/>
    <property type="match status" value="1"/>
</dbReference>
<dbReference type="InterPro" id="IPR026466">
    <property type="entry name" value="Fim_isopep_form_D2_dom"/>
</dbReference>
<feature type="signal peptide" evidence="5">
    <location>
        <begin position="1"/>
        <end position="27"/>
    </location>
</feature>
<feature type="domain" description="SpaA-like prealbumin fold" evidence="7">
    <location>
        <begin position="321"/>
        <end position="414"/>
    </location>
</feature>
<evidence type="ECO:0000256" key="4">
    <source>
        <dbReference type="SAM" id="Phobius"/>
    </source>
</evidence>
<gene>
    <name evidence="8" type="ORF">P7D69_04850</name>
</gene>
<dbReference type="InterPro" id="IPR013783">
    <property type="entry name" value="Ig-like_fold"/>
</dbReference>
<feature type="transmembrane region" description="Helical" evidence="4">
    <location>
        <begin position="463"/>
        <end position="484"/>
    </location>
</feature>
<sequence>MKKLVRLIMMLLVLLSTASGISNRVAAAETDTITFILHKLVFPENGMPEAVPNDGDERLKDYDGLNGVTFDVYDVTEDFYRLLNSPDGKDAKEVQAELQNMDVSKRTSIAQQVTATLGDKEGIATFILPKLSKEKEAVYLFREGDAPSDVKSKAADMIVALPVLDAAGEIHEGPIHLYPKNEIVQPHFEKKILDQQTSYQLGDPIQYSLTTQVPSNLSMYSKYSISDQADKSLLLDAKSIKIQVADKVYAGYQLESSDHGFKLIFDLAKLKEHTGKTVSVSYTMTLQGTAKIDHEIINHAELETDFDKIVRERQIKTGGKKFIKVDALKKDQTLSGAVFTVKNAKGQYLQESEKTYRWTERKETAGVVKLTSNKEGFFEIKGLRYGNYSLEEVVAPTEYLLSEKDIPFEVSENSYSFSKGILQVVNQKASSTKKQSDKSSPIQTKRQTAAGSLAQYPKMNDRWNLRFIVVGGCLIVFVIVLIFLRKIKRSE</sequence>
<accession>A0AAW8T6U4</accession>
<dbReference type="NCBIfam" id="NF033902">
    <property type="entry name" value="iso_D2_wall_anc"/>
    <property type="match status" value="1"/>
</dbReference>
<comment type="similarity">
    <text evidence="1">Belongs to the serine-aspartate repeat-containing protein (SDr) family.</text>
</comment>
<protein>
    <submittedName>
        <fullName evidence="8">SpaH/EbpB family LPXTG-anchored major pilin</fullName>
    </submittedName>
</protein>
<dbReference type="Pfam" id="PF16555">
    <property type="entry name" value="GramPos_pilinD1"/>
    <property type="match status" value="1"/>
</dbReference>
<keyword evidence="4" id="KW-1133">Transmembrane helix</keyword>
<evidence type="ECO:0000256" key="1">
    <source>
        <dbReference type="ARBA" id="ARBA00007257"/>
    </source>
</evidence>
<dbReference type="Pfam" id="PF17802">
    <property type="entry name" value="SpaA"/>
    <property type="match status" value="1"/>
</dbReference>
<dbReference type="PANTHER" id="PTHR36108:SF13">
    <property type="entry name" value="COLOSSIN-B-RELATED"/>
    <property type="match status" value="1"/>
</dbReference>
<reference evidence="8" key="1">
    <citation type="submission" date="2023-03" db="EMBL/GenBank/DDBJ databases">
        <authorList>
            <person name="Shen W."/>
            <person name="Cai J."/>
        </authorList>
    </citation>
    <scope>NUCLEOTIDE SEQUENCE</scope>
    <source>
        <strain evidence="8">Y15</strain>
    </source>
</reference>
<keyword evidence="4" id="KW-0812">Transmembrane</keyword>
<name>A0AAW8T6U4_9ENTE</name>
<proteinExistence type="inferred from homology"/>
<evidence type="ECO:0000256" key="2">
    <source>
        <dbReference type="ARBA" id="ARBA00022525"/>
    </source>
</evidence>
<keyword evidence="3 5" id="KW-0732">Signal</keyword>
<keyword evidence="4" id="KW-0472">Membrane</keyword>
<evidence type="ECO:0000259" key="7">
    <source>
        <dbReference type="Pfam" id="PF17802"/>
    </source>
</evidence>
<dbReference type="InterPro" id="IPR032364">
    <property type="entry name" value="GramPos_pilinD1_N"/>
</dbReference>
<evidence type="ECO:0000256" key="5">
    <source>
        <dbReference type="SAM" id="SignalP"/>
    </source>
</evidence>
<dbReference type="Gene3D" id="2.60.40.740">
    <property type="match status" value="1"/>
</dbReference>
<keyword evidence="2" id="KW-0964">Secreted</keyword>
<dbReference type="InterPro" id="IPR048052">
    <property type="entry name" value="FM1-like"/>
</dbReference>
<organism evidence="8 9">
    <name type="scientific">Enterococcus raffinosus</name>
    <dbReference type="NCBI Taxonomy" id="71452"/>
    <lineage>
        <taxon>Bacteria</taxon>
        <taxon>Bacillati</taxon>
        <taxon>Bacillota</taxon>
        <taxon>Bacilli</taxon>
        <taxon>Lactobacillales</taxon>
        <taxon>Enterococcaceae</taxon>
        <taxon>Enterococcus</taxon>
    </lineage>
</organism>
<dbReference type="EMBL" id="JARPXL010000003">
    <property type="protein sequence ID" value="MDT2543680.1"/>
    <property type="molecule type" value="Genomic_DNA"/>
</dbReference>
<dbReference type="AlphaFoldDB" id="A0AAW8T6U4"/>
<dbReference type="NCBIfam" id="TIGR04226">
    <property type="entry name" value="RrgB_K2N_iso_D2"/>
    <property type="match status" value="1"/>
</dbReference>
<evidence type="ECO:0000313" key="9">
    <source>
        <dbReference type="Proteomes" id="UP001254770"/>
    </source>
</evidence>
<feature type="domain" description="Gram-positive pilin subunit D1 N-terminal" evidence="6">
    <location>
        <begin position="31"/>
        <end position="182"/>
    </location>
</feature>
<evidence type="ECO:0000256" key="3">
    <source>
        <dbReference type="ARBA" id="ARBA00022729"/>
    </source>
</evidence>
<evidence type="ECO:0000313" key="8">
    <source>
        <dbReference type="EMBL" id="MDT2543680.1"/>
    </source>
</evidence>
<comment type="caution">
    <text evidence="8">The sequence shown here is derived from an EMBL/GenBank/DDBJ whole genome shotgun (WGS) entry which is preliminary data.</text>
</comment>